<dbReference type="Pfam" id="PF18682">
    <property type="entry name" value="PilA4"/>
    <property type="match status" value="1"/>
</dbReference>
<feature type="transmembrane region" description="Helical" evidence="9">
    <location>
        <begin position="12"/>
        <end position="31"/>
    </location>
</feature>
<organism evidence="11 12">
    <name type="scientific">Thermus scotoductus</name>
    <dbReference type="NCBI Taxonomy" id="37636"/>
    <lineage>
        <taxon>Bacteria</taxon>
        <taxon>Thermotogati</taxon>
        <taxon>Deinococcota</taxon>
        <taxon>Deinococci</taxon>
        <taxon>Thermales</taxon>
        <taxon>Thermaceae</taxon>
        <taxon>Thermus</taxon>
    </lineage>
</organism>
<dbReference type="AlphaFoldDB" id="A0A430VNW1"/>
<keyword evidence="8" id="KW-0998">Cell outer membrane</keyword>
<dbReference type="SUPFAM" id="SSF54523">
    <property type="entry name" value="Pili subunits"/>
    <property type="match status" value="1"/>
</dbReference>
<reference evidence="11 12" key="1">
    <citation type="journal article" date="2019" name="Extremophiles">
        <title>Biogeography of thermophiles and predominance of Thermus scotoductus in domestic water heaters.</title>
        <authorList>
            <person name="Wilpiszeski R.L."/>
            <person name="Zhang Z."/>
            <person name="House C.H."/>
        </authorList>
    </citation>
    <scope>NUCLEOTIDE SEQUENCE [LARGE SCALE GENOMIC DNA]</scope>
    <source>
        <strain evidence="11 12">1_S1</strain>
    </source>
</reference>
<dbReference type="InterPro" id="IPR012902">
    <property type="entry name" value="N_methyl_site"/>
</dbReference>
<evidence type="ECO:0000256" key="3">
    <source>
        <dbReference type="ARBA" id="ARBA00022481"/>
    </source>
</evidence>
<dbReference type="Gene3D" id="3.30.1300.70">
    <property type="match status" value="1"/>
</dbReference>
<keyword evidence="7 9" id="KW-0472">Membrane</keyword>
<dbReference type="InterPro" id="IPR041050">
    <property type="entry name" value="PilA4"/>
</dbReference>
<dbReference type="Proteomes" id="UP000287467">
    <property type="component" value="Unassembled WGS sequence"/>
</dbReference>
<keyword evidence="3" id="KW-0488">Methylation</keyword>
<evidence type="ECO:0000313" key="12">
    <source>
        <dbReference type="Proteomes" id="UP000287467"/>
    </source>
</evidence>
<gene>
    <name evidence="11" type="ORF">CSW14_07245</name>
</gene>
<evidence type="ECO:0000259" key="10">
    <source>
        <dbReference type="Pfam" id="PF18682"/>
    </source>
</evidence>
<feature type="domain" description="Pilin A4" evidence="10">
    <location>
        <begin position="38"/>
        <end position="116"/>
    </location>
</feature>
<evidence type="ECO:0000256" key="4">
    <source>
        <dbReference type="ARBA" id="ARBA00022692"/>
    </source>
</evidence>
<evidence type="ECO:0000256" key="5">
    <source>
        <dbReference type="ARBA" id="ARBA00022764"/>
    </source>
</evidence>
<dbReference type="GO" id="GO:0042597">
    <property type="term" value="C:periplasmic space"/>
    <property type="evidence" value="ECO:0007669"/>
    <property type="project" value="UniProtKB-SubCell"/>
</dbReference>
<dbReference type="PANTHER" id="PTHR30093:SF44">
    <property type="entry name" value="TYPE II SECRETION SYSTEM CORE PROTEIN G"/>
    <property type="match status" value="1"/>
</dbReference>
<dbReference type="EMBL" id="PEMW01000217">
    <property type="protein sequence ID" value="RTI54482.1"/>
    <property type="molecule type" value="Genomic_DNA"/>
</dbReference>
<sequence length="123" mass="12821">MRNAKGFTLIELLIVIAIIAILAAVLIPNLLNARKNANTTAAQAYVRNVATAVEAARNPVTGALPQLGNCTNFVSNPPAFMSNCTVSAEADSINFTVAASLASGAARYTNITFNSATGQFSFQ</sequence>
<keyword evidence="5" id="KW-0574">Periplasm</keyword>
<evidence type="ECO:0000313" key="11">
    <source>
        <dbReference type="EMBL" id="RTI54482.1"/>
    </source>
</evidence>
<dbReference type="RefSeq" id="WP_126248194.1">
    <property type="nucleotide sequence ID" value="NZ_PEMW01000217.1"/>
</dbReference>
<dbReference type="PROSITE" id="PS00409">
    <property type="entry name" value="PROKAR_NTER_METHYL"/>
    <property type="match status" value="1"/>
</dbReference>
<proteinExistence type="predicted"/>
<keyword evidence="6 9" id="KW-1133">Transmembrane helix</keyword>
<evidence type="ECO:0000256" key="2">
    <source>
        <dbReference type="ARBA" id="ARBA00004418"/>
    </source>
</evidence>
<evidence type="ECO:0000256" key="6">
    <source>
        <dbReference type="ARBA" id="ARBA00022989"/>
    </source>
</evidence>
<keyword evidence="4 9" id="KW-0812">Transmembrane</keyword>
<name>A0A430VNW1_THESC</name>
<dbReference type="InterPro" id="IPR045584">
    <property type="entry name" value="Pilin-like"/>
</dbReference>
<protein>
    <submittedName>
        <fullName evidence="11">Pili assembly chaperone</fullName>
    </submittedName>
</protein>
<comment type="caution">
    <text evidence="11">The sequence shown here is derived from an EMBL/GenBank/DDBJ whole genome shotgun (WGS) entry which is preliminary data.</text>
</comment>
<evidence type="ECO:0000256" key="8">
    <source>
        <dbReference type="ARBA" id="ARBA00023237"/>
    </source>
</evidence>
<dbReference type="NCBIfam" id="TIGR02532">
    <property type="entry name" value="IV_pilin_GFxxxE"/>
    <property type="match status" value="1"/>
</dbReference>
<accession>A0A430VNW1</accession>
<evidence type="ECO:0000256" key="1">
    <source>
        <dbReference type="ARBA" id="ARBA00004203"/>
    </source>
</evidence>
<dbReference type="PANTHER" id="PTHR30093">
    <property type="entry name" value="GENERAL SECRETION PATHWAY PROTEIN G"/>
    <property type="match status" value="1"/>
</dbReference>
<evidence type="ECO:0000256" key="7">
    <source>
        <dbReference type="ARBA" id="ARBA00023136"/>
    </source>
</evidence>
<comment type="subcellular location">
    <subcellularLocation>
        <location evidence="1">Cell outer membrane</location>
        <topology evidence="1">Single-pass membrane protein</topology>
    </subcellularLocation>
    <subcellularLocation>
        <location evidence="2">Periplasm</location>
    </subcellularLocation>
</comment>
<dbReference type="GO" id="GO:0009279">
    <property type="term" value="C:cell outer membrane"/>
    <property type="evidence" value="ECO:0007669"/>
    <property type="project" value="UniProtKB-SubCell"/>
</dbReference>
<evidence type="ECO:0000256" key="9">
    <source>
        <dbReference type="SAM" id="Phobius"/>
    </source>
</evidence>
<dbReference type="Pfam" id="PF07963">
    <property type="entry name" value="N_methyl"/>
    <property type="match status" value="1"/>
</dbReference>